<dbReference type="CDD" id="cd00291">
    <property type="entry name" value="SirA_YedF_YeeD"/>
    <property type="match status" value="1"/>
</dbReference>
<keyword evidence="3" id="KW-1185">Reference proteome</keyword>
<dbReference type="InterPro" id="IPR001455">
    <property type="entry name" value="TusA-like"/>
</dbReference>
<dbReference type="SUPFAM" id="SSF64307">
    <property type="entry name" value="SirA-like"/>
    <property type="match status" value="1"/>
</dbReference>
<dbReference type="EMBL" id="CP118166">
    <property type="protein sequence ID" value="WDI32824.1"/>
    <property type="molecule type" value="Genomic_DNA"/>
</dbReference>
<reference evidence="2" key="1">
    <citation type="submission" date="2023-02" db="EMBL/GenBank/DDBJ databases">
        <title>Genome sequence of Hyphococcus flavus.</title>
        <authorList>
            <person name="Rong J.-C."/>
            <person name="Zhao Q."/>
            <person name="Yi M."/>
            <person name="Wu J.-Y."/>
        </authorList>
    </citation>
    <scope>NUCLEOTIDE SEQUENCE</scope>
    <source>
        <strain evidence="2">MCCC 1K03223</strain>
    </source>
</reference>
<dbReference type="Pfam" id="PF01206">
    <property type="entry name" value="TusA"/>
    <property type="match status" value="1"/>
</dbReference>
<evidence type="ECO:0000313" key="3">
    <source>
        <dbReference type="Proteomes" id="UP001214043"/>
    </source>
</evidence>
<name>A0AAE9ZDK7_9PROT</name>
<dbReference type="KEGG" id="hfl:PUV54_06390"/>
<dbReference type="Gene3D" id="3.30.110.40">
    <property type="entry name" value="TusA-like domain"/>
    <property type="match status" value="1"/>
</dbReference>
<dbReference type="AlphaFoldDB" id="A0AAE9ZDK7"/>
<proteinExistence type="predicted"/>
<evidence type="ECO:0000259" key="1">
    <source>
        <dbReference type="PROSITE" id="PS01148"/>
    </source>
</evidence>
<feature type="domain" description="UPF0033" evidence="1">
    <location>
        <begin position="14"/>
        <end position="38"/>
    </location>
</feature>
<dbReference type="PROSITE" id="PS01148">
    <property type="entry name" value="UPF0033"/>
    <property type="match status" value="1"/>
</dbReference>
<gene>
    <name evidence="2" type="ORF">PUV54_06390</name>
</gene>
<dbReference type="Proteomes" id="UP001214043">
    <property type="component" value="Chromosome"/>
</dbReference>
<evidence type="ECO:0000313" key="2">
    <source>
        <dbReference type="EMBL" id="WDI32824.1"/>
    </source>
</evidence>
<sequence length="90" mass="9684">MAPKSQDADNIDIIDACGYRCPMPVIRMEAGLRRLAPGASLIIKADDPLAAIDIPHFCSESGHLSERLPDEGRPDTPICVFRVTRGGNPA</sequence>
<dbReference type="RefSeq" id="WP_274494772.1">
    <property type="nucleotide sequence ID" value="NZ_CP118166.1"/>
</dbReference>
<accession>A0AAE9ZDK7</accession>
<organism evidence="2 3">
    <name type="scientific">Hyphococcus flavus</name>
    <dbReference type="NCBI Taxonomy" id="1866326"/>
    <lineage>
        <taxon>Bacteria</taxon>
        <taxon>Pseudomonadati</taxon>
        <taxon>Pseudomonadota</taxon>
        <taxon>Alphaproteobacteria</taxon>
        <taxon>Parvularculales</taxon>
        <taxon>Parvularculaceae</taxon>
        <taxon>Hyphococcus</taxon>
    </lineage>
</organism>
<protein>
    <submittedName>
        <fullName evidence="2">Sulfurtransferase TusA family protein</fullName>
    </submittedName>
</protein>
<dbReference type="InterPro" id="IPR036868">
    <property type="entry name" value="TusA-like_sf"/>
</dbReference>